<evidence type="ECO:0000313" key="3">
    <source>
        <dbReference type="EMBL" id="MBO8480914.1"/>
    </source>
</evidence>
<name>A0A9D9IXQ6_9BACT</name>
<dbReference type="AlphaFoldDB" id="A0A9D9IXQ6"/>
<proteinExistence type="predicted"/>
<dbReference type="InterPro" id="IPR000873">
    <property type="entry name" value="AMP-dep_synth/lig_dom"/>
</dbReference>
<organism evidence="3 4">
    <name type="scientific">Candidatus Cryptobacteroides avistercoris</name>
    <dbReference type="NCBI Taxonomy" id="2840758"/>
    <lineage>
        <taxon>Bacteria</taxon>
        <taxon>Pseudomonadati</taxon>
        <taxon>Bacteroidota</taxon>
        <taxon>Bacteroidia</taxon>
        <taxon>Bacteroidales</taxon>
        <taxon>Candidatus Cryptobacteroides</taxon>
    </lineage>
</organism>
<dbReference type="InterPro" id="IPR045851">
    <property type="entry name" value="AMP-bd_C_sf"/>
</dbReference>
<evidence type="ECO:0000313" key="4">
    <source>
        <dbReference type="Proteomes" id="UP000823769"/>
    </source>
</evidence>
<dbReference type="PANTHER" id="PTHR43272:SF52">
    <property type="entry name" value="AMP-DEPENDENT SYNTHETASE_LIGASE DOMAIN-CONTAINING PROTEIN"/>
    <property type="match status" value="1"/>
</dbReference>
<accession>A0A9D9IXQ6</accession>
<feature type="domain" description="AMP-dependent synthetase/ligase" evidence="2">
    <location>
        <begin position="17"/>
        <end position="390"/>
    </location>
</feature>
<dbReference type="Gene3D" id="3.40.50.12780">
    <property type="entry name" value="N-terminal domain of ligase-like"/>
    <property type="match status" value="1"/>
</dbReference>
<dbReference type="PROSITE" id="PS00455">
    <property type="entry name" value="AMP_BINDING"/>
    <property type="match status" value="1"/>
</dbReference>
<dbReference type="Gene3D" id="3.30.300.30">
    <property type="match status" value="1"/>
</dbReference>
<sequence>MKPYFSTLTDLYNYASSRYARRTASEYADGTMRYSYSQFKDCCDNISRILSNFGIGATDKVAILSENKPNWSVAFFAITAFGRIAVPMLPDLSHDEVENILAHSEAKAIFISKKQLAKLSKETVERLNLVIDIDDFTFVKAAGESYTCDGKVSVPTPLDIAAILYTSGTTGNAKGVMLSHRNFCVNVMSSWYSFRISKKDVFLSILPMAHTYELSIGMLYPFAMGARVAYLQKVPTPSILLATLKQIRPTAMLSVPLIIEKIYKSSVIPAINGSKFLQFLQKHVSWLLYSLIGIKLRKTFGGRLKFFGIGGAKLDPTVEAFLKKTGFPYAIGYGLTETAPLICAAPPGKTAVGSTGKAVPGIQVKLADINPETGEGEITVKGPNVMLGYYKDYERTSSVLSHDGWFRTGDLACCDGKGRYFVRGRLGSLIVGASGENIYPEEIENVINSMDGISESLVIERDGQLIALVQFNDNLIDWNLEGKDKFIEDIEARKKAVLEFVNARVSKFMKIRSVEVQKEPFTKTATHKIKRFLYTKGDKPDSGETISQN</sequence>
<dbReference type="EMBL" id="JADILW010000110">
    <property type="protein sequence ID" value="MBO8480914.1"/>
    <property type="molecule type" value="Genomic_DNA"/>
</dbReference>
<dbReference type="PANTHER" id="PTHR43272">
    <property type="entry name" value="LONG-CHAIN-FATTY-ACID--COA LIGASE"/>
    <property type="match status" value="1"/>
</dbReference>
<dbReference type="GO" id="GO:0016020">
    <property type="term" value="C:membrane"/>
    <property type="evidence" value="ECO:0007669"/>
    <property type="project" value="TreeGrafter"/>
</dbReference>
<dbReference type="InterPro" id="IPR020845">
    <property type="entry name" value="AMP-binding_CS"/>
</dbReference>
<dbReference type="Proteomes" id="UP000823769">
    <property type="component" value="Unassembled WGS sequence"/>
</dbReference>
<reference evidence="3" key="1">
    <citation type="submission" date="2020-10" db="EMBL/GenBank/DDBJ databases">
        <authorList>
            <person name="Gilroy R."/>
        </authorList>
    </citation>
    <scope>NUCLEOTIDE SEQUENCE</scope>
    <source>
        <strain evidence="3">B3-1481</strain>
    </source>
</reference>
<evidence type="ECO:0000256" key="1">
    <source>
        <dbReference type="ARBA" id="ARBA00024484"/>
    </source>
</evidence>
<comment type="caution">
    <text evidence="3">The sequence shown here is derived from an EMBL/GenBank/DDBJ whole genome shotgun (WGS) entry which is preliminary data.</text>
</comment>
<dbReference type="Pfam" id="PF00501">
    <property type="entry name" value="AMP-binding"/>
    <property type="match status" value="1"/>
</dbReference>
<dbReference type="InterPro" id="IPR042099">
    <property type="entry name" value="ANL_N_sf"/>
</dbReference>
<protein>
    <submittedName>
        <fullName evidence="3">AMP-binding protein</fullName>
    </submittedName>
</protein>
<reference evidence="3" key="2">
    <citation type="journal article" date="2021" name="PeerJ">
        <title>Extensive microbial diversity within the chicken gut microbiome revealed by metagenomics and culture.</title>
        <authorList>
            <person name="Gilroy R."/>
            <person name="Ravi A."/>
            <person name="Getino M."/>
            <person name="Pursley I."/>
            <person name="Horton D.L."/>
            <person name="Alikhan N.F."/>
            <person name="Baker D."/>
            <person name="Gharbi K."/>
            <person name="Hall N."/>
            <person name="Watson M."/>
            <person name="Adriaenssens E.M."/>
            <person name="Foster-Nyarko E."/>
            <person name="Jarju S."/>
            <person name="Secka A."/>
            <person name="Antonio M."/>
            <person name="Oren A."/>
            <person name="Chaudhuri R.R."/>
            <person name="La Ragione R."/>
            <person name="Hildebrand F."/>
            <person name="Pallen M.J."/>
        </authorList>
    </citation>
    <scope>NUCLEOTIDE SEQUENCE</scope>
    <source>
        <strain evidence="3">B3-1481</strain>
    </source>
</reference>
<gene>
    <name evidence="3" type="ORF">IAB76_07425</name>
</gene>
<dbReference type="GO" id="GO:0004467">
    <property type="term" value="F:long-chain fatty acid-CoA ligase activity"/>
    <property type="evidence" value="ECO:0007669"/>
    <property type="project" value="UniProtKB-EC"/>
</dbReference>
<dbReference type="SUPFAM" id="SSF56801">
    <property type="entry name" value="Acetyl-CoA synthetase-like"/>
    <property type="match status" value="1"/>
</dbReference>
<comment type="catalytic activity">
    <reaction evidence="1">
        <text>a long-chain fatty acid + ATP + CoA = a long-chain fatty acyl-CoA + AMP + diphosphate</text>
        <dbReference type="Rhea" id="RHEA:15421"/>
        <dbReference type="ChEBI" id="CHEBI:30616"/>
        <dbReference type="ChEBI" id="CHEBI:33019"/>
        <dbReference type="ChEBI" id="CHEBI:57287"/>
        <dbReference type="ChEBI" id="CHEBI:57560"/>
        <dbReference type="ChEBI" id="CHEBI:83139"/>
        <dbReference type="ChEBI" id="CHEBI:456215"/>
        <dbReference type="EC" id="6.2.1.3"/>
    </reaction>
    <physiologicalReaction direction="left-to-right" evidence="1">
        <dbReference type="Rhea" id="RHEA:15422"/>
    </physiologicalReaction>
</comment>
<evidence type="ECO:0000259" key="2">
    <source>
        <dbReference type="Pfam" id="PF00501"/>
    </source>
</evidence>